<proteinExistence type="predicted"/>
<sequence length="260" mass="29605">MLKTIANNVRHTFAISGAPIKAKKGWFQPPGLPSKWVTKKQISSMKLRVKPSAKPVKLKLDDPKASASFDCYRIEDIVEEKALKKAIAHRHISAYTGNPYRAVALYTLIRSSLDRNYNSGLWSTKNRLEQQGIDIKPNETPTVISLPNKDTVELYNADQTMDPKKVRKIREEADKMIQISAKTGREFHGDLNRTLSEALKNQPLYNNIWLTRKQADQIGVNIDSCEPSVDVKVDNKTVAFFNCMQTNEPYRVKKHVRALR</sequence>
<name>A0A7S4NMS5_9EUKA</name>
<protein>
    <submittedName>
        <fullName evidence="1">Uncharacterized protein</fullName>
    </submittedName>
</protein>
<gene>
    <name evidence="1" type="ORF">NAES01612_LOCUS7747</name>
</gene>
<evidence type="ECO:0000313" key="1">
    <source>
        <dbReference type="EMBL" id="CAE2297412.1"/>
    </source>
</evidence>
<organism evidence="1">
    <name type="scientific">Paramoeba aestuarina</name>
    <dbReference type="NCBI Taxonomy" id="180227"/>
    <lineage>
        <taxon>Eukaryota</taxon>
        <taxon>Amoebozoa</taxon>
        <taxon>Discosea</taxon>
        <taxon>Flabellinia</taxon>
        <taxon>Dactylopodida</taxon>
        <taxon>Paramoebidae</taxon>
        <taxon>Paramoeba</taxon>
    </lineage>
</organism>
<reference evidence="1" key="1">
    <citation type="submission" date="2021-01" db="EMBL/GenBank/DDBJ databases">
        <authorList>
            <person name="Corre E."/>
            <person name="Pelletier E."/>
            <person name="Niang G."/>
            <person name="Scheremetjew M."/>
            <person name="Finn R."/>
            <person name="Kale V."/>
            <person name="Holt S."/>
            <person name="Cochrane G."/>
            <person name="Meng A."/>
            <person name="Brown T."/>
            <person name="Cohen L."/>
        </authorList>
    </citation>
    <scope>NUCLEOTIDE SEQUENCE</scope>
    <source>
        <strain evidence="1">SoJaBio B1-5/56/2</strain>
    </source>
</reference>
<accession>A0A7S4NMS5</accession>
<dbReference type="AlphaFoldDB" id="A0A7S4NMS5"/>
<dbReference type="EMBL" id="HBKR01011657">
    <property type="protein sequence ID" value="CAE2297412.1"/>
    <property type="molecule type" value="Transcribed_RNA"/>
</dbReference>